<organism evidence="1 2">
    <name type="scientific">Halocaridina rubra</name>
    <name type="common">Hawaiian red shrimp</name>
    <dbReference type="NCBI Taxonomy" id="373956"/>
    <lineage>
        <taxon>Eukaryota</taxon>
        <taxon>Metazoa</taxon>
        <taxon>Ecdysozoa</taxon>
        <taxon>Arthropoda</taxon>
        <taxon>Crustacea</taxon>
        <taxon>Multicrustacea</taxon>
        <taxon>Malacostraca</taxon>
        <taxon>Eumalacostraca</taxon>
        <taxon>Eucarida</taxon>
        <taxon>Decapoda</taxon>
        <taxon>Pleocyemata</taxon>
        <taxon>Caridea</taxon>
        <taxon>Atyoidea</taxon>
        <taxon>Atyidae</taxon>
        <taxon>Halocaridina</taxon>
    </lineage>
</organism>
<dbReference type="AlphaFoldDB" id="A0AAN8ZXG2"/>
<evidence type="ECO:0000313" key="2">
    <source>
        <dbReference type="Proteomes" id="UP001381693"/>
    </source>
</evidence>
<comment type="caution">
    <text evidence="1">The sequence shown here is derived from an EMBL/GenBank/DDBJ whole genome shotgun (WGS) entry which is preliminary data.</text>
</comment>
<sequence length="162" mass="18684">MSEYQHWRWPNNPATHLRSPFIIPLFRPHEDVVLVGITNWLEVALRTELVDKLSNPSNERCEKLMRAVHGLMKVTGCQIPVINHFLSQYMTVWDQNSNFDLVLLLFEGVIYSSPQFVSLTFVKLVTDLLDNASVCKWCRVVEAVSNTAGKWAMKAHEELDEK</sequence>
<dbReference type="EMBL" id="JAXCGZ010018338">
    <property type="protein sequence ID" value="KAK7067433.1"/>
    <property type="molecule type" value="Genomic_DNA"/>
</dbReference>
<feature type="non-terminal residue" evidence="1">
    <location>
        <position position="162"/>
    </location>
</feature>
<protein>
    <submittedName>
        <fullName evidence="1">Uncharacterized protein</fullName>
    </submittedName>
</protein>
<proteinExistence type="predicted"/>
<dbReference type="Proteomes" id="UP001381693">
    <property type="component" value="Unassembled WGS sequence"/>
</dbReference>
<gene>
    <name evidence="1" type="ORF">SK128_007271</name>
</gene>
<keyword evidence="2" id="KW-1185">Reference proteome</keyword>
<reference evidence="1 2" key="1">
    <citation type="submission" date="2023-11" db="EMBL/GenBank/DDBJ databases">
        <title>Halocaridina rubra genome assembly.</title>
        <authorList>
            <person name="Smith C."/>
        </authorList>
    </citation>
    <scope>NUCLEOTIDE SEQUENCE [LARGE SCALE GENOMIC DNA]</scope>
    <source>
        <strain evidence="1">EP-1</strain>
        <tissue evidence="1">Whole</tissue>
    </source>
</reference>
<accession>A0AAN8ZXG2</accession>
<name>A0AAN8ZXG2_HALRR</name>
<evidence type="ECO:0000313" key="1">
    <source>
        <dbReference type="EMBL" id="KAK7067433.1"/>
    </source>
</evidence>